<keyword evidence="1 15" id="KW-0813">Transport</keyword>
<evidence type="ECO:0000256" key="8">
    <source>
        <dbReference type="ARBA" id="ARBA00023157"/>
    </source>
</evidence>
<dbReference type="SUPFAM" id="SSF63712">
    <property type="entry name" value="Nicotinic receptor ligand binding domain-like"/>
    <property type="match status" value="1"/>
</dbReference>
<dbReference type="InterPro" id="IPR018000">
    <property type="entry name" value="Neurotransmitter_ion_chnl_CS"/>
</dbReference>
<dbReference type="OrthoDB" id="5975154at2759"/>
<reference evidence="20" key="1">
    <citation type="submission" date="2017-02" db="UniProtKB">
        <authorList>
            <consortium name="WormBaseParasite"/>
        </authorList>
    </citation>
    <scope>IDENTIFICATION</scope>
</reference>
<keyword evidence="8" id="KW-1015">Disulfide bond</keyword>
<dbReference type="InterPro" id="IPR006201">
    <property type="entry name" value="Neur_channel"/>
</dbReference>
<dbReference type="Pfam" id="PF02932">
    <property type="entry name" value="Neur_chan_memb"/>
    <property type="match status" value="1"/>
</dbReference>
<evidence type="ECO:0000313" key="20">
    <source>
        <dbReference type="WBParaSite" id="EVEC_0000999001-mRNA-1"/>
    </source>
</evidence>
<dbReference type="InterPro" id="IPR038050">
    <property type="entry name" value="Neuro_actylchol_rec"/>
</dbReference>
<comment type="subcellular location">
    <subcellularLocation>
        <location evidence="14">Postsynaptic cell membrane</location>
        <topology evidence="14">Multi-pass membrane protein</topology>
    </subcellularLocation>
</comment>
<accession>A0A0N4VGQ8</accession>
<dbReference type="PRINTS" id="PR00254">
    <property type="entry name" value="NICOTINICR"/>
</dbReference>
<dbReference type="Proteomes" id="UP000274131">
    <property type="component" value="Unassembled WGS sequence"/>
</dbReference>
<dbReference type="PRINTS" id="PR00252">
    <property type="entry name" value="NRIONCHANNEL"/>
</dbReference>
<gene>
    <name evidence="18" type="ORF">EVEC_LOCUS9351</name>
</gene>
<dbReference type="InterPro" id="IPR006202">
    <property type="entry name" value="Neur_chan_lig-bd"/>
</dbReference>
<evidence type="ECO:0000256" key="4">
    <source>
        <dbReference type="ARBA" id="ARBA00022989"/>
    </source>
</evidence>
<dbReference type="FunFam" id="2.70.170.10:FF:000044">
    <property type="entry name" value="AcetylCholine Receptor"/>
    <property type="match status" value="1"/>
</dbReference>
<evidence type="ECO:0000256" key="7">
    <source>
        <dbReference type="ARBA" id="ARBA00023136"/>
    </source>
</evidence>
<comment type="similarity">
    <text evidence="15">Belongs to the ligand-gated ion channel (TC 1.A.9) family.</text>
</comment>
<name>A0A0N4VGQ8_ENTVE</name>
<evidence type="ECO:0000256" key="2">
    <source>
        <dbReference type="ARBA" id="ARBA00022475"/>
    </source>
</evidence>
<keyword evidence="19" id="KW-1185">Reference proteome</keyword>
<evidence type="ECO:0000256" key="5">
    <source>
        <dbReference type="ARBA" id="ARBA00023018"/>
    </source>
</evidence>
<keyword evidence="11" id="KW-0628">Postsynaptic cell membrane</keyword>
<dbReference type="WBParaSite" id="EVEC_0000999001-mRNA-1">
    <property type="protein sequence ID" value="EVEC_0000999001-mRNA-1"/>
    <property type="gene ID" value="EVEC_0000999001"/>
</dbReference>
<dbReference type="InterPro" id="IPR002394">
    <property type="entry name" value="Nicotinic_acetylcholine_rcpt"/>
</dbReference>
<evidence type="ECO:0000313" key="19">
    <source>
        <dbReference type="Proteomes" id="UP000274131"/>
    </source>
</evidence>
<evidence type="ECO:0000313" key="18">
    <source>
        <dbReference type="EMBL" id="VDD94600.1"/>
    </source>
</evidence>
<keyword evidence="4 15" id="KW-1133">Transmembrane helix</keyword>
<keyword evidence="10" id="KW-0325">Glycoprotein</keyword>
<evidence type="ECO:0000259" key="16">
    <source>
        <dbReference type="Pfam" id="PF02931"/>
    </source>
</evidence>
<dbReference type="GO" id="GO:0045211">
    <property type="term" value="C:postsynaptic membrane"/>
    <property type="evidence" value="ECO:0007669"/>
    <property type="project" value="UniProtKB-SubCell"/>
</dbReference>
<keyword evidence="2" id="KW-1003">Cell membrane</keyword>
<evidence type="ECO:0000256" key="14">
    <source>
        <dbReference type="ARBA" id="ARBA00034104"/>
    </source>
</evidence>
<evidence type="ECO:0000256" key="9">
    <source>
        <dbReference type="ARBA" id="ARBA00023170"/>
    </source>
</evidence>
<keyword evidence="7 15" id="KW-0472">Membrane</keyword>
<dbReference type="PANTHER" id="PTHR18945">
    <property type="entry name" value="NEUROTRANSMITTER GATED ION CHANNEL"/>
    <property type="match status" value="1"/>
</dbReference>
<dbReference type="GO" id="GO:0022848">
    <property type="term" value="F:acetylcholine-gated monoatomic cation-selective channel activity"/>
    <property type="evidence" value="ECO:0007669"/>
    <property type="project" value="InterPro"/>
</dbReference>
<dbReference type="EMBL" id="UXUI01009981">
    <property type="protein sequence ID" value="VDD94600.1"/>
    <property type="molecule type" value="Genomic_DNA"/>
</dbReference>
<evidence type="ECO:0000256" key="13">
    <source>
        <dbReference type="ARBA" id="ARBA00023303"/>
    </source>
</evidence>
<keyword evidence="9" id="KW-0675">Receptor</keyword>
<feature type="domain" description="Neurotransmitter-gated ion-channel transmembrane" evidence="17">
    <location>
        <begin position="251"/>
        <end position="452"/>
    </location>
</feature>
<evidence type="ECO:0000256" key="15">
    <source>
        <dbReference type="RuleBase" id="RU000687"/>
    </source>
</evidence>
<reference evidence="18 19" key="2">
    <citation type="submission" date="2018-10" db="EMBL/GenBank/DDBJ databases">
        <authorList>
            <consortium name="Pathogen Informatics"/>
        </authorList>
    </citation>
    <scope>NUCLEOTIDE SEQUENCE [LARGE SCALE GENOMIC DNA]</scope>
</reference>
<evidence type="ECO:0000256" key="11">
    <source>
        <dbReference type="ARBA" id="ARBA00023257"/>
    </source>
</evidence>
<dbReference type="SUPFAM" id="SSF90112">
    <property type="entry name" value="Neurotransmitter-gated ion-channel transmembrane pore"/>
    <property type="match status" value="1"/>
</dbReference>
<feature type="domain" description="Neurotransmitter-gated ion-channel ligand-binding" evidence="16">
    <location>
        <begin position="18"/>
        <end position="241"/>
    </location>
</feature>
<proteinExistence type="inferred from homology"/>
<dbReference type="InterPro" id="IPR036734">
    <property type="entry name" value="Neur_chan_lig-bd_sf"/>
</dbReference>
<dbReference type="GO" id="GO:0004888">
    <property type="term" value="F:transmembrane signaling receptor activity"/>
    <property type="evidence" value="ECO:0007669"/>
    <property type="project" value="InterPro"/>
</dbReference>
<keyword evidence="6 15" id="KW-0406">Ion transport</keyword>
<dbReference type="PROSITE" id="PS00236">
    <property type="entry name" value="NEUROTR_ION_CHANNEL"/>
    <property type="match status" value="1"/>
</dbReference>
<keyword evidence="3 15" id="KW-0812">Transmembrane</keyword>
<feature type="transmembrane region" description="Helical" evidence="15">
    <location>
        <begin position="287"/>
        <end position="309"/>
    </location>
</feature>
<dbReference type="InterPro" id="IPR006029">
    <property type="entry name" value="Neurotrans-gated_channel_TM"/>
</dbReference>
<evidence type="ECO:0000256" key="12">
    <source>
        <dbReference type="ARBA" id="ARBA00023286"/>
    </source>
</evidence>
<evidence type="ECO:0000256" key="10">
    <source>
        <dbReference type="ARBA" id="ARBA00023180"/>
    </source>
</evidence>
<dbReference type="AlphaFoldDB" id="A0A0N4VGQ8"/>
<evidence type="ECO:0000256" key="1">
    <source>
        <dbReference type="ARBA" id="ARBA00022448"/>
    </source>
</evidence>
<protein>
    <submittedName>
        <fullName evidence="20">Neur_chan_LBD domain-containing protein</fullName>
    </submittedName>
</protein>
<dbReference type="Gene3D" id="1.20.58.390">
    <property type="entry name" value="Neurotransmitter-gated ion-channel transmembrane domain"/>
    <property type="match status" value="2"/>
</dbReference>
<sequence>LWDTFAVSFIIFGDKYAEQLYEDLLYNYEKNVRPVKNASKAVQVEFGASLIRIIDVDEVNQVLTTSLWMELRWNDYRFRWDPAKFNGIEKLHIPSDQIWIPDIILYTNADGEPHISITSDALVHYTGAIVWKPPSIYKSFCEINIEYFPYDIQTCLMKFGGWAYDGFALDVRQALVHVIRPCTDKENNQFLYLEQGMDLSSYYPSAEWDLISLSSHRHEQSYPGCCGQNFWMDVTYEIVFRYFILKAFFKHKMTFTIMILVSLSVFYLVLVELIPPTSLVIPLIGKYLLFTMILVWASIVSSVIILNTYRRDASAQALSRWKRFVFLQFLPKYLCMKMPDNNGVSDDGSTISEVALGGNSGMDSRRSSPYFLPGIPYSDGSMRLSQLAQLRGMHPDLIRRMIDNVSFISDYFRALKKADKVSEDWSYVAMVMDRLLFILFTAVNLIGTLAIFLHSPSIFDTRQPIALQPSIKPLTADIYPKSLFLQQGTIEYERAYNLSKCPSFQE</sequence>
<organism evidence="20">
    <name type="scientific">Enterobius vermicularis</name>
    <name type="common">Human pinworm</name>
    <dbReference type="NCBI Taxonomy" id="51028"/>
    <lineage>
        <taxon>Eukaryota</taxon>
        <taxon>Metazoa</taxon>
        <taxon>Ecdysozoa</taxon>
        <taxon>Nematoda</taxon>
        <taxon>Chromadorea</taxon>
        <taxon>Rhabditida</taxon>
        <taxon>Spirurina</taxon>
        <taxon>Oxyuridomorpha</taxon>
        <taxon>Oxyuroidea</taxon>
        <taxon>Oxyuridae</taxon>
        <taxon>Enterobius</taxon>
    </lineage>
</organism>
<dbReference type="Pfam" id="PF02931">
    <property type="entry name" value="Neur_chan_LBD"/>
    <property type="match status" value="1"/>
</dbReference>
<dbReference type="STRING" id="51028.A0A0N4VGQ8"/>
<evidence type="ECO:0000256" key="6">
    <source>
        <dbReference type="ARBA" id="ARBA00023065"/>
    </source>
</evidence>
<evidence type="ECO:0000256" key="3">
    <source>
        <dbReference type="ARBA" id="ARBA00022692"/>
    </source>
</evidence>
<feature type="transmembrane region" description="Helical" evidence="15">
    <location>
        <begin position="435"/>
        <end position="453"/>
    </location>
</feature>
<feature type="transmembrane region" description="Helical" evidence="15">
    <location>
        <begin position="255"/>
        <end position="275"/>
    </location>
</feature>
<keyword evidence="13 15" id="KW-0407">Ion channel</keyword>
<dbReference type="InterPro" id="IPR036719">
    <property type="entry name" value="Neuro-gated_channel_TM_sf"/>
</dbReference>
<dbReference type="Gene3D" id="2.70.170.10">
    <property type="entry name" value="Neurotransmitter-gated ion-channel ligand-binding domain"/>
    <property type="match status" value="1"/>
</dbReference>
<evidence type="ECO:0000259" key="17">
    <source>
        <dbReference type="Pfam" id="PF02932"/>
    </source>
</evidence>
<keyword evidence="5" id="KW-0770">Synapse</keyword>
<keyword evidence="12" id="KW-1071">Ligand-gated ion channel</keyword>
<comment type="caution">
    <text evidence="15">Lacks conserved residue(s) required for the propagation of feature annotation.</text>
</comment>